<organism evidence="2 3">
    <name type="scientific">Porites lobata</name>
    <dbReference type="NCBI Taxonomy" id="104759"/>
    <lineage>
        <taxon>Eukaryota</taxon>
        <taxon>Metazoa</taxon>
        <taxon>Cnidaria</taxon>
        <taxon>Anthozoa</taxon>
        <taxon>Hexacorallia</taxon>
        <taxon>Scleractinia</taxon>
        <taxon>Fungiina</taxon>
        <taxon>Poritidae</taxon>
        <taxon>Porites</taxon>
    </lineage>
</organism>
<accession>A0ABN8P6N3</accession>
<dbReference type="Proteomes" id="UP001159405">
    <property type="component" value="Unassembled WGS sequence"/>
</dbReference>
<sequence length="214" mass="22882">MPPTRRARNTSTPADPGPIPVDLELGRLYAKDLLSLYSRLNLTMTGGRDALTNTDNLPGTLSPIQDGGENVENQNDQNALELQFQQLQRQVQELLDRESPQDGLLSATQLTQEQLIVQGSPNKAIEKAASAAAQAALSAFNGSSPPATAPLTQARDSSGNDALQISLPGISVSPENCSTADPAMDSVHELPVKLVKEILTGDVFQVRTLIIKYL</sequence>
<evidence type="ECO:0000313" key="3">
    <source>
        <dbReference type="Proteomes" id="UP001159405"/>
    </source>
</evidence>
<name>A0ABN8P6N3_9CNID</name>
<evidence type="ECO:0000313" key="2">
    <source>
        <dbReference type="EMBL" id="CAH3132034.1"/>
    </source>
</evidence>
<dbReference type="EMBL" id="CALNXK010000050">
    <property type="protein sequence ID" value="CAH3132034.1"/>
    <property type="molecule type" value="Genomic_DNA"/>
</dbReference>
<evidence type="ECO:0000256" key="1">
    <source>
        <dbReference type="SAM" id="MobiDB-lite"/>
    </source>
</evidence>
<protein>
    <submittedName>
        <fullName evidence="2">Uncharacterized protein</fullName>
    </submittedName>
</protein>
<gene>
    <name evidence="2" type="ORF">PLOB_00036392</name>
</gene>
<keyword evidence="3" id="KW-1185">Reference proteome</keyword>
<feature type="compositionally biased region" description="Polar residues" evidence="1">
    <location>
        <begin position="51"/>
        <end position="63"/>
    </location>
</feature>
<proteinExistence type="predicted"/>
<comment type="caution">
    <text evidence="2">The sequence shown here is derived from an EMBL/GenBank/DDBJ whole genome shotgun (WGS) entry which is preliminary data.</text>
</comment>
<feature type="region of interest" description="Disordered" evidence="1">
    <location>
        <begin position="48"/>
        <end position="72"/>
    </location>
</feature>
<reference evidence="2 3" key="1">
    <citation type="submission" date="2022-05" db="EMBL/GenBank/DDBJ databases">
        <authorList>
            <consortium name="Genoscope - CEA"/>
            <person name="William W."/>
        </authorList>
    </citation>
    <scope>NUCLEOTIDE SEQUENCE [LARGE SCALE GENOMIC DNA]</scope>
</reference>